<dbReference type="InterPro" id="IPR005114">
    <property type="entry name" value="Helicase_assoc"/>
</dbReference>
<feature type="domain" description="Helicase-associated" evidence="2">
    <location>
        <begin position="120"/>
        <end position="190"/>
    </location>
</feature>
<keyword evidence="4" id="KW-1185">Reference proteome</keyword>
<gene>
    <name evidence="3" type="ORF">CYCCA115_LOCUS8175</name>
</gene>
<evidence type="ECO:0000259" key="2">
    <source>
        <dbReference type="Pfam" id="PF03457"/>
    </source>
</evidence>
<feature type="compositionally biased region" description="Low complexity" evidence="1">
    <location>
        <begin position="57"/>
        <end position="66"/>
    </location>
</feature>
<dbReference type="PANTHER" id="PTHR33418">
    <property type="entry name" value="HELICASE-ASSOCIATED"/>
    <property type="match status" value="1"/>
</dbReference>
<feature type="domain" description="Helicase-associated" evidence="2">
    <location>
        <begin position="285"/>
        <end position="351"/>
    </location>
</feature>
<evidence type="ECO:0000313" key="3">
    <source>
        <dbReference type="EMBL" id="CAJ1942896.1"/>
    </source>
</evidence>
<protein>
    <recommendedName>
        <fullName evidence="2">Helicase-associated domain-containing protein</fullName>
    </recommendedName>
</protein>
<feature type="compositionally biased region" description="Basic and acidic residues" evidence="1">
    <location>
        <begin position="372"/>
        <end position="382"/>
    </location>
</feature>
<dbReference type="Pfam" id="PF03457">
    <property type="entry name" value="HA"/>
    <property type="match status" value="3"/>
</dbReference>
<feature type="domain" description="Helicase-associated" evidence="2">
    <location>
        <begin position="201"/>
        <end position="275"/>
    </location>
</feature>
<dbReference type="EMBL" id="CAKOGP040001112">
    <property type="protein sequence ID" value="CAJ1942896.1"/>
    <property type="molecule type" value="Genomic_DNA"/>
</dbReference>
<name>A0AAD2CQQ2_9STRA</name>
<comment type="caution">
    <text evidence="3">The sequence shown here is derived from an EMBL/GenBank/DDBJ whole genome shotgun (WGS) entry which is preliminary data.</text>
</comment>
<dbReference type="Proteomes" id="UP001295423">
    <property type="component" value="Unassembled WGS sequence"/>
</dbReference>
<reference evidence="3" key="1">
    <citation type="submission" date="2023-08" db="EMBL/GenBank/DDBJ databases">
        <authorList>
            <person name="Audoor S."/>
            <person name="Bilcke G."/>
        </authorList>
    </citation>
    <scope>NUCLEOTIDE SEQUENCE</scope>
</reference>
<evidence type="ECO:0000256" key="1">
    <source>
        <dbReference type="SAM" id="MobiDB-lite"/>
    </source>
</evidence>
<dbReference type="Gene3D" id="6.10.140.530">
    <property type="match status" value="3"/>
</dbReference>
<feature type="region of interest" description="Disordered" evidence="1">
    <location>
        <begin position="1"/>
        <end position="118"/>
    </location>
</feature>
<dbReference type="AlphaFoldDB" id="A0AAD2CQQ2"/>
<proteinExistence type="predicted"/>
<evidence type="ECO:0000313" key="4">
    <source>
        <dbReference type="Proteomes" id="UP001295423"/>
    </source>
</evidence>
<feature type="region of interest" description="Disordered" evidence="1">
    <location>
        <begin position="372"/>
        <end position="410"/>
    </location>
</feature>
<accession>A0AAD2CQQ2</accession>
<dbReference type="PANTHER" id="PTHR33418:SF1">
    <property type="entry name" value="HELICASE-ASSOCIATED DOMAIN-CONTAINING PROTEIN"/>
    <property type="match status" value="1"/>
</dbReference>
<organism evidence="3 4">
    <name type="scientific">Cylindrotheca closterium</name>
    <dbReference type="NCBI Taxonomy" id="2856"/>
    <lineage>
        <taxon>Eukaryota</taxon>
        <taxon>Sar</taxon>
        <taxon>Stramenopiles</taxon>
        <taxon>Ochrophyta</taxon>
        <taxon>Bacillariophyta</taxon>
        <taxon>Bacillariophyceae</taxon>
        <taxon>Bacillariophycidae</taxon>
        <taxon>Bacillariales</taxon>
        <taxon>Bacillariaceae</taxon>
        <taxon>Cylindrotheca</taxon>
    </lineage>
</organism>
<sequence>MATNPENQGHMMGAPQMAPHDLGVDQIPPHQHGLASPHPSDVTATSALGFPDPMTRVVQPVPQGQVLPPPMVGAPQIPQGEPPAQVVTEDSLKRSAPSNNNARKPPPKKPRRDSREGRMSWNDSLFELLKFKAEHGHTDVPEDHPIYFWVYTQRKNKRQKEWRQQHNKTENPGTRKLTDDHIKVLNTIDFCWDPYKKSIAERWKQRFDELVTFKNQHGHTNVPQKSNARGLSSWVKVQRMNYTHAQKQKQGEKLASEHCVALSQDRIDMLDSIGFEWRVKKVAQGWDARFNQLLEYKGINGDTLVPFNYVNEHGRLGRWVNKQRHEKTLKLRGEKSQLTDEREHRLNEIGFRWVAPGFQKKTVKEWANPHDGIPEAHADHDVMVPPPHNPAPVGLPHAPHHMHHDSQEQV</sequence>